<dbReference type="PROSITE" id="PS00138">
    <property type="entry name" value="SUBTILASE_SER"/>
    <property type="match status" value="1"/>
</dbReference>
<evidence type="ECO:0000313" key="18">
    <source>
        <dbReference type="EMBL" id="PQM32838.1"/>
    </source>
</evidence>
<dbReference type="InterPro" id="IPR046450">
    <property type="entry name" value="PA_dom_sf"/>
</dbReference>
<dbReference type="InterPro" id="IPR045051">
    <property type="entry name" value="SBT"/>
</dbReference>
<dbReference type="InterPro" id="IPR010259">
    <property type="entry name" value="S8pro/Inhibitor_I9"/>
</dbReference>
<evidence type="ECO:0000256" key="4">
    <source>
        <dbReference type="ARBA" id="ARBA00022523"/>
    </source>
</evidence>
<feature type="active site" description="Charge relay system" evidence="11 12">
    <location>
        <position position="224"/>
    </location>
</feature>
<dbReference type="AlphaFoldDB" id="A0A314U6U9"/>
<dbReference type="GO" id="GO:0009609">
    <property type="term" value="P:response to symbiotic bacterium"/>
    <property type="evidence" value="ECO:0007669"/>
    <property type="project" value="UniProtKB-ARBA"/>
</dbReference>
<keyword evidence="5" id="KW-0964">Secreted</keyword>
<feature type="domain" description="Subtilisin-like protease fibronectin type-III" evidence="17">
    <location>
        <begin position="675"/>
        <end position="770"/>
    </location>
</feature>
<accession>A0A314U6U9</accession>
<dbReference type="SUPFAM" id="SSF52743">
    <property type="entry name" value="Subtilisin-like"/>
    <property type="match status" value="1"/>
</dbReference>
<name>A0A314U6U9_PRUYE</name>
<dbReference type="GO" id="GO:0009610">
    <property type="term" value="P:response to symbiotic fungus"/>
    <property type="evidence" value="ECO:0007669"/>
    <property type="project" value="UniProtKB-ARBA"/>
</dbReference>
<feature type="signal peptide" evidence="13">
    <location>
        <begin position="1"/>
        <end position="28"/>
    </location>
</feature>
<dbReference type="InterPro" id="IPR003137">
    <property type="entry name" value="PA_domain"/>
</dbReference>
<dbReference type="GO" id="GO:0006508">
    <property type="term" value="P:proteolysis"/>
    <property type="evidence" value="ECO:0007669"/>
    <property type="project" value="UniProtKB-KW"/>
</dbReference>
<keyword evidence="19" id="KW-1185">Reference proteome</keyword>
<feature type="domain" description="Inhibitor I9" evidence="16">
    <location>
        <begin position="32"/>
        <end position="117"/>
    </location>
</feature>
<dbReference type="InterPro" id="IPR023828">
    <property type="entry name" value="Peptidase_S8_Ser-AS"/>
</dbReference>
<dbReference type="Gene3D" id="3.40.50.200">
    <property type="entry name" value="Peptidase S8/S53 domain"/>
    <property type="match status" value="1"/>
</dbReference>
<evidence type="ECO:0000256" key="6">
    <source>
        <dbReference type="ARBA" id="ARBA00022670"/>
    </source>
</evidence>
<dbReference type="CDD" id="cd02120">
    <property type="entry name" value="PA_subtilisin_like"/>
    <property type="match status" value="1"/>
</dbReference>
<feature type="active site" description="Charge relay system" evidence="11 12">
    <location>
        <position position="562"/>
    </location>
</feature>
<dbReference type="Pfam" id="PF02225">
    <property type="entry name" value="PA"/>
    <property type="match status" value="1"/>
</dbReference>
<dbReference type="Gene3D" id="2.60.40.2310">
    <property type="match status" value="1"/>
</dbReference>
<gene>
    <name evidence="18" type="ORF">Pyn_36085</name>
</gene>
<evidence type="ECO:0000259" key="14">
    <source>
        <dbReference type="Pfam" id="PF00082"/>
    </source>
</evidence>
<keyword evidence="6 12" id="KW-0645">Protease</keyword>
<keyword evidence="4" id="KW-0052">Apoplast</keyword>
<dbReference type="Gene3D" id="3.30.70.80">
    <property type="entry name" value="Peptidase S8 propeptide/proteinase inhibitor I9"/>
    <property type="match status" value="1"/>
</dbReference>
<comment type="caution">
    <text evidence="18">The sequence shown here is derived from an EMBL/GenBank/DDBJ whole genome shotgun (WGS) entry which is preliminary data.</text>
</comment>
<dbReference type="FunFam" id="2.60.40.2310:FF:000001">
    <property type="entry name" value="Subtilisin-like protease SBT1.5"/>
    <property type="match status" value="1"/>
</dbReference>
<dbReference type="PANTHER" id="PTHR10795">
    <property type="entry name" value="PROPROTEIN CONVERTASE SUBTILISIN/KEXIN"/>
    <property type="match status" value="1"/>
</dbReference>
<evidence type="ECO:0000256" key="13">
    <source>
        <dbReference type="SAM" id="SignalP"/>
    </source>
</evidence>
<keyword evidence="7 13" id="KW-0732">Signal</keyword>
<dbReference type="Pfam" id="PF00082">
    <property type="entry name" value="Peptidase_S8"/>
    <property type="match status" value="1"/>
</dbReference>
<evidence type="ECO:0000256" key="2">
    <source>
        <dbReference type="ARBA" id="ARBA00004271"/>
    </source>
</evidence>
<evidence type="ECO:0000256" key="3">
    <source>
        <dbReference type="ARBA" id="ARBA00011073"/>
    </source>
</evidence>
<evidence type="ECO:0000256" key="7">
    <source>
        <dbReference type="ARBA" id="ARBA00022729"/>
    </source>
</evidence>
<evidence type="ECO:0000259" key="15">
    <source>
        <dbReference type="Pfam" id="PF02225"/>
    </source>
</evidence>
<keyword evidence="10" id="KW-0325">Glycoprotein</keyword>
<comment type="subcellular location">
    <subcellularLocation>
        <location evidence="2">Secreted</location>
        <location evidence="2">Extracellular space</location>
        <location evidence="2">Apoplast</location>
    </subcellularLocation>
</comment>
<dbReference type="Gene3D" id="3.50.30.30">
    <property type="match status" value="1"/>
</dbReference>
<evidence type="ECO:0000313" key="19">
    <source>
        <dbReference type="Proteomes" id="UP000250321"/>
    </source>
</evidence>
<evidence type="ECO:0000256" key="1">
    <source>
        <dbReference type="ARBA" id="ARBA00002076"/>
    </source>
</evidence>
<dbReference type="InterPro" id="IPR000209">
    <property type="entry name" value="Peptidase_S8/S53_dom"/>
</dbReference>
<dbReference type="CDD" id="cd04852">
    <property type="entry name" value="Peptidases_S8_3"/>
    <property type="match status" value="1"/>
</dbReference>
<dbReference type="Proteomes" id="UP000250321">
    <property type="component" value="Unassembled WGS sequence"/>
</dbReference>
<dbReference type="SUPFAM" id="SSF52025">
    <property type="entry name" value="PA domain"/>
    <property type="match status" value="1"/>
</dbReference>
<dbReference type="OrthoDB" id="206201at2759"/>
<dbReference type="STRING" id="2094558.A0A314U6U9"/>
<dbReference type="FunFam" id="3.30.70.80:FF:000002">
    <property type="entry name" value="Subtilisin-like protease SBT5.3"/>
    <property type="match status" value="1"/>
</dbReference>
<evidence type="ECO:0000256" key="9">
    <source>
        <dbReference type="ARBA" id="ARBA00022825"/>
    </source>
</evidence>
<evidence type="ECO:0000259" key="17">
    <source>
        <dbReference type="Pfam" id="PF17766"/>
    </source>
</evidence>
<feature type="domain" description="Peptidase S8/S53" evidence="14">
    <location>
        <begin position="148"/>
        <end position="607"/>
    </location>
</feature>
<evidence type="ECO:0000256" key="12">
    <source>
        <dbReference type="PROSITE-ProRule" id="PRU01240"/>
    </source>
</evidence>
<dbReference type="Pfam" id="PF05922">
    <property type="entry name" value="Inhibitor_I9"/>
    <property type="match status" value="1"/>
</dbReference>
<dbReference type="EMBL" id="PJQY01003995">
    <property type="protein sequence ID" value="PQM32838.1"/>
    <property type="molecule type" value="Genomic_DNA"/>
</dbReference>
<proteinExistence type="inferred from homology"/>
<sequence>MRPPRPTIALYLLSFLLSSLVLHRPTFAIKKSYVVYLGSHSHPPNLSELELNQVTENHYKFLGSFLGSHEVAKESIFYSYTRHINGFAATLEEEEAAQIAKHPKVVSIFLNQGRKLHTTRSWDFLGLEHDGVTPPNSIWNKARYGEHTIIGNLDTGAWPESKSFSDEGYGPIPSKWKGICQNETDSEFYCNRKLIGARYFNKGFAAVAGPLNSSFDSPRDNEGHGSHTLSTAGGNFVTGASVFGFGNGTAKGGSPKARVAAYKVCWPPVNEGACFGADILAAFDIAIHDGVDVLSVSLGGHPTAFFNDSVAIGAFHAVKHGIVVVCSAGNSGPDEGTVSNIAPWQITVGASTIDREFPSYVTLGNWKHFRGQSLSAVALPGKRFYWLISAADAKAANASVQEALLCKAGTLDPKKVKGKILACLRGDTARVDKGEQALLVGAVGMILANNELNGNEIISDPHVLPASHINFTDGALVFAYINSTKSPKAYIKRPTTQLGTKPAPFMAAFSSKGPNTITPDILKPDITAPGVSIIAAYTEAQGPTNQMFDQRRVLFNSVSGTSMSCPHISGICGLLKTLYPHWSPAAIKSAIMTTATTQDNSGEPVLNASFYRATPFSYGAGHVNPKSVMDPGLVFDLSLNDYLNFLCSNGYKETQIEMFSEETYKCPKPAVSLTNLNYPSITVPKLNGSLVVTRTVKNVGTPGTYKARIQNPDGVSVSVEPNELEFKKIGEEKSFKLLLQVKDAKAAKNYVFGKLIWSDGTHYVRSPIVVKAA</sequence>
<protein>
    <submittedName>
        <fullName evidence="18">Subtilisin-like protease SBT5.3 isoform X2</fullName>
    </submittedName>
</protein>
<dbReference type="InterPro" id="IPR041469">
    <property type="entry name" value="Subtilisin-like_FN3"/>
</dbReference>
<feature type="domain" description="PA" evidence="15">
    <location>
        <begin position="402"/>
        <end position="475"/>
    </location>
</feature>
<dbReference type="PRINTS" id="PR00723">
    <property type="entry name" value="SUBTILISIN"/>
</dbReference>
<dbReference type="InterPro" id="IPR036852">
    <property type="entry name" value="Peptidase_S8/S53_dom_sf"/>
</dbReference>
<evidence type="ECO:0000256" key="10">
    <source>
        <dbReference type="ARBA" id="ARBA00023180"/>
    </source>
</evidence>
<organism evidence="18 19">
    <name type="scientific">Prunus yedoensis var. nudiflora</name>
    <dbReference type="NCBI Taxonomy" id="2094558"/>
    <lineage>
        <taxon>Eukaryota</taxon>
        <taxon>Viridiplantae</taxon>
        <taxon>Streptophyta</taxon>
        <taxon>Embryophyta</taxon>
        <taxon>Tracheophyta</taxon>
        <taxon>Spermatophyta</taxon>
        <taxon>Magnoliopsida</taxon>
        <taxon>eudicotyledons</taxon>
        <taxon>Gunneridae</taxon>
        <taxon>Pentapetalae</taxon>
        <taxon>rosids</taxon>
        <taxon>fabids</taxon>
        <taxon>Rosales</taxon>
        <taxon>Rosaceae</taxon>
        <taxon>Amygdaloideae</taxon>
        <taxon>Amygdaleae</taxon>
        <taxon>Prunus</taxon>
    </lineage>
</organism>
<evidence type="ECO:0000256" key="11">
    <source>
        <dbReference type="PIRSR" id="PIRSR615500-1"/>
    </source>
</evidence>
<dbReference type="FunFam" id="3.40.50.200:FF:000006">
    <property type="entry name" value="Subtilisin-like protease SBT1.5"/>
    <property type="match status" value="1"/>
</dbReference>
<dbReference type="InterPro" id="IPR034197">
    <property type="entry name" value="Peptidases_S8_3"/>
</dbReference>
<dbReference type="Pfam" id="PF17766">
    <property type="entry name" value="fn3_6"/>
    <property type="match status" value="1"/>
</dbReference>
<comment type="similarity">
    <text evidence="3 12">Belongs to the peptidase S8 family.</text>
</comment>
<feature type="chain" id="PRO_5016241152" evidence="13">
    <location>
        <begin position="29"/>
        <end position="773"/>
    </location>
</feature>
<dbReference type="InterPro" id="IPR037045">
    <property type="entry name" value="S8pro/Inhibitor_I9_sf"/>
</dbReference>
<dbReference type="GO" id="GO:0048046">
    <property type="term" value="C:apoplast"/>
    <property type="evidence" value="ECO:0007669"/>
    <property type="project" value="UniProtKB-SubCell"/>
</dbReference>
<evidence type="ECO:0000259" key="16">
    <source>
        <dbReference type="Pfam" id="PF05922"/>
    </source>
</evidence>
<feature type="active site" description="Charge relay system" evidence="11 12">
    <location>
        <position position="154"/>
    </location>
</feature>
<dbReference type="FunFam" id="3.50.30.30:FF:000005">
    <property type="entry name" value="subtilisin-like protease SBT1.5"/>
    <property type="match status" value="1"/>
</dbReference>
<keyword evidence="9 12" id="KW-0720">Serine protease</keyword>
<evidence type="ECO:0000256" key="8">
    <source>
        <dbReference type="ARBA" id="ARBA00022801"/>
    </source>
</evidence>
<reference evidence="18 19" key="1">
    <citation type="submission" date="2018-02" db="EMBL/GenBank/DDBJ databases">
        <title>Draft genome of wild Prunus yedoensis var. nudiflora.</title>
        <authorList>
            <person name="Baek S."/>
            <person name="Kim J.-H."/>
            <person name="Choi K."/>
            <person name="Kim G.-B."/>
            <person name="Cho A."/>
            <person name="Jang H."/>
            <person name="Shin C.-H."/>
            <person name="Yu H.-J."/>
            <person name="Mun J.-H."/>
        </authorList>
    </citation>
    <scope>NUCLEOTIDE SEQUENCE [LARGE SCALE GENOMIC DNA]</scope>
    <source>
        <strain evidence="19">cv. Jeju island</strain>
        <tissue evidence="18">Leaf</tissue>
    </source>
</reference>
<dbReference type="GO" id="GO:0004252">
    <property type="term" value="F:serine-type endopeptidase activity"/>
    <property type="evidence" value="ECO:0007669"/>
    <property type="project" value="UniProtKB-UniRule"/>
</dbReference>
<evidence type="ECO:0000256" key="5">
    <source>
        <dbReference type="ARBA" id="ARBA00022525"/>
    </source>
</evidence>
<keyword evidence="8 12" id="KW-0378">Hydrolase</keyword>
<dbReference type="PROSITE" id="PS51892">
    <property type="entry name" value="SUBTILASE"/>
    <property type="match status" value="1"/>
</dbReference>
<comment type="function">
    <text evidence="1">Required for arbuscular mycorrhiza (AM) development during AM symbiosis with AM fungi (e.g. Glomeromycota intraradices).</text>
</comment>
<dbReference type="InterPro" id="IPR015500">
    <property type="entry name" value="Peptidase_S8_subtilisin-rel"/>
</dbReference>